<name>A0AAE0BTD2_9CHLO</name>
<comment type="caution">
    <text evidence="1">The sequence shown here is derived from an EMBL/GenBank/DDBJ whole genome shotgun (WGS) entry which is preliminary data.</text>
</comment>
<protein>
    <submittedName>
        <fullName evidence="1">Uncharacterized protein</fullName>
    </submittedName>
</protein>
<keyword evidence="2" id="KW-1185">Reference proteome</keyword>
<evidence type="ECO:0000313" key="1">
    <source>
        <dbReference type="EMBL" id="KAK3241848.1"/>
    </source>
</evidence>
<organism evidence="1 2">
    <name type="scientific">Cymbomonas tetramitiformis</name>
    <dbReference type="NCBI Taxonomy" id="36881"/>
    <lineage>
        <taxon>Eukaryota</taxon>
        <taxon>Viridiplantae</taxon>
        <taxon>Chlorophyta</taxon>
        <taxon>Pyramimonadophyceae</taxon>
        <taxon>Pyramimonadales</taxon>
        <taxon>Pyramimonadaceae</taxon>
        <taxon>Cymbomonas</taxon>
    </lineage>
</organism>
<dbReference type="EMBL" id="LGRX02033291">
    <property type="protein sequence ID" value="KAK3241848.1"/>
    <property type="molecule type" value="Genomic_DNA"/>
</dbReference>
<dbReference type="Proteomes" id="UP001190700">
    <property type="component" value="Unassembled WGS sequence"/>
</dbReference>
<sequence length="71" mass="7788">MPSESIQLSFSVFAWTCPATQTFNEGAARCKRAQFGLQGLRTEAIGCAPKTLYKREGTHATCRGGPIRILR</sequence>
<proteinExistence type="predicted"/>
<evidence type="ECO:0000313" key="2">
    <source>
        <dbReference type="Proteomes" id="UP001190700"/>
    </source>
</evidence>
<reference evidence="1 2" key="1">
    <citation type="journal article" date="2015" name="Genome Biol. Evol.">
        <title>Comparative Genomics of a Bacterivorous Green Alga Reveals Evolutionary Causalities and Consequences of Phago-Mixotrophic Mode of Nutrition.</title>
        <authorList>
            <person name="Burns J.A."/>
            <person name="Paasch A."/>
            <person name="Narechania A."/>
            <person name="Kim E."/>
        </authorList>
    </citation>
    <scope>NUCLEOTIDE SEQUENCE [LARGE SCALE GENOMIC DNA]</scope>
    <source>
        <strain evidence="1 2">PLY_AMNH</strain>
    </source>
</reference>
<accession>A0AAE0BTD2</accession>
<gene>
    <name evidence="1" type="ORF">CYMTET_48413</name>
</gene>
<dbReference type="AlphaFoldDB" id="A0AAE0BTD2"/>